<proteinExistence type="predicted"/>
<organism evidence="1 2">
    <name type="scientific">Zalaria obscura</name>
    <dbReference type="NCBI Taxonomy" id="2024903"/>
    <lineage>
        <taxon>Eukaryota</taxon>
        <taxon>Fungi</taxon>
        <taxon>Dikarya</taxon>
        <taxon>Ascomycota</taxon>
        <taxon>Pezizomycotina</taxon>
        <taxon>Dothideomycetes</taxon>
        <taxon>Dothideomycetidae</taxon>
        <taxon>Dothideales</taxon>
        <taxon>Zalariaceae</taxon>
        <taxon>Zalaria</taxon>
    </lineage>
</organism>
<keyword evidence="2" id="KW-1185">Reference proteome</keyword>
<comment type="caution">
    <text evidence="1">The sequence shown here is derived from an EMBL/GenBank/DDBJ whole genome shotgun (WGS) entry which is preliminary data.</text>
</comment>
<name>A0ACC3SGZ7_9PEZI</name>
<accession>A0ACC3SGZ7</accession>
<protein>
    <submittedName>
        <fullName evidence="1">Uncharacterized protein</fullName>
    </submittedName>
</protein>
<gene>
    <name evidence="1" type="ORF">M8818_003113</name>
</gene>
<dbReference type="EMBL" id="JAMKPW020000013">
    <property type="protein sequence ID" value="KAK8211460.1"/>
    <property type="molecule type" value="Genomic_DNA"/>
</dbReference>
<reference evidence="1" key="1">
    <citation type="submission" date="2024-02" db="EMBL/GenBank/DDBJ databases">
        <title>Metagenome Assembled Genome of Zalaria obscura JY119.</title>
        <authorList>
            <person name="Vighnesh L."/>
            <person name="Jagadeeshwari U."/>
            <person name="Venkata Ramana C."/>
            <person name="Sasikala C."/>
        </authorList>
    </citation>
    <scope>NUCLEOTIDE SEQUENCE</scope>
    <source>
        <strain evidence="1">JY119</strain>
    </source>
</reference>
<evidence type="ECO:0000313" key="1">
    <source>
        <dbReference type="EMBL" id="KAK8211460.1"/>
    </source>
</evidence>
<sequence>MGSTACMQGLRETPDRDDSSHSLPQTEPLCIVDGQGYDPSILSPCSCHSHNLPNSAQQNCVVHHKGVTWTRPMHTIRDTNTTQDRMFGHRLMNIRIWIPPGYPHTPTYMALRRA</sequence>
<evidence type="ECO:0000313" key="2">
    <source>
        <dbReference type="Proteomes" id="UP001320706"/>
    </source>
</evidence>
<dbReference type="Proteomes" id="UP001320706">
    <property type="component" value="Unassembled WGS sequence"/>
</dbReference>